<evidence type="ECO:0000256" key="1">
    <source>
        <dbReference type="ARBA" id="ARBA00004123"/>
    </source>
</evidence>
<dbReference type="InterPro" id="IPR002121">
    <property type="entry name" value="HRDC_dom"/>
</dbReference>
<feature type="compositionally biased region" description="Low complexity" evidence="12">
    <location>
        <begin position="290"/>
        <end position="309"/>
    </location>
</feature>
<feature type="domain" description="Helicase C-terminal" evidence="14">
    <location>
        <begin position="867"/>
        <end position="1031"/>
    </location>
</feature>
<dbReference type="PROSITE" id="PS00690">
    <property type="entry name" value="DEAH_ATP_HELICASE"/>
    <property type="match status" value="1"/>
</dbReference>
<dbReference type="GO" id="GO:0005737">
    <property type="term" value="C:cytoplasm"/>
    <property type="evidence" value="ECO:0007669"/>
    <property type="project" value="TreeGrafter"/>
</dbReference>
<dbReference type="Gene3D" id="1.10.150.80">
    <property type="entry name" value="HRDC domain"/>
    <property type="match status" value="1"/>
</dbReference>
<dbReference type="GeneID" id="80920535"/>
<feature type="region of interest" description="Disordered" evidence="12">
    <location>
        <begin position="1358"/>
        <end position="1443"/>
    </location>
</feature>
<dbReference type="SMART" id="SM00341">
    <property type="entry name" value="HRDC"/>
    <property type="match status" value="1"/>
</dbReference>
<dbReference type="InterPro" id="IPR018982">
    <property type="entry name" value="RQC_domain"/>
</dbReference>
<organism evidence="15 16">
    <name type="scientific">Saccharomyces mikatae IFO 1815</name>
    <dbReference type="NCBI Taxonomy" id="226126"/>
    <lineage>
        <taxon>Eukaryota</taxon>
        <taxon>Fungi</taxon>
        <taxon>Dikarya</taxon>
        <taxon>Ascomycota</taxon>
        <taxon>Saccharomycotina</taxon>
        <taxon>Saccharomycetes</taxon>
        <taxon>Saccharomycetales</taxon>
        <taxon>Saccharomycetaceae</taxon>
        <taxon>Saccharomyces</taxon>
    </lineage>
</organism>
<dbReference type="InterPro" id="IPR044876">
    <property type="entry name" value="HRDC_dom_sf"/>
</dbReference>
<proteinExistence type="inferred from homology"/>
<accession>A0AA35ISH3</accession>
<evidence type="ECO:0000256" key="9">
    <source>
        <dbReference type="ARBA" id="ARBA00023242"/>
    </source>
</evidence>
<keyword evidence="7" id="KW-0238">DNA-binding</keyword>
<dbReference type="GO" id="GO:0000729">
    <property type="term" value="P:DNA double-strand break processing"/>
    <property type="evidence" value="ECO:0007669"/>
    <property type="project" value="UniProtKB-ARBA"/>
</dbReference>
<evidence type="ECO:0000256" key="6">
    <source>
        <dbReference type="ARBA" id="ARBA00022840"/>
    </source>
</evidence>
<keyword evidence="8" id="KW-0413">Isomerase</keyword>
<reference evidence="15" key="1">
    <citation type="submission" date="2022-10" db="EMBL/GenBank/DDBJ databases">
        <authorList>
            <person name="Byrne P K."/>
        </authorList>
    </citation>
    <scope>NUCLEOTIDE SEQUENCE</scope>
    <source>
        <strain evidence="15">IFO1815</strain>
    </source>
</reference>
<dbReference type="InterPro" id="IPR014001">
    <property type="entry name" value="Helicase_ATP-bd"/>
</dbReference>
<dbReference type="CDD" id="cd18794">
    <property type="entry name" value="SF2_C_RecQ"/>
    <property type="match status" value="1"/>
</dbReference>
<dbReference type="SUPFAM" id="SSF47819">
    <property type="entry name" value="HRDC-like"/>
    <property type="match status" value="1"/>
</dbReference>
<dbReference type="InterPro" id="IPR022758">
    <property type="entry name" value="Helicase_Sgs1"/>
</dbReference>
<dbReference type="GO" id="GO:0005524">
    <property type="term" value="F:ATP binding"/>
    <property type="evidence" value="ECO:0007669"/>
    <property type="project" value="UniProtKB-KW"/>
</dbReference>
<dbReference type="Proteomes" id="UP001161438">
    <property type="component" value="Chromosome 13"/>
</dbReference>
<feature type="compositionally biased region" description="Basic residues" evidence="12">
    <location>
        <begin position="1421"/>
        <end position="1443"/>
    </location>
</feature>
<dbReference type="SMART" id="SM00956">
    <property type="entry name" value="RQC"/>
    <property type="match status" value="1"/>
</dbReference>
<gene>
    <name evidence="15" type="primary">SMKI13G3120</name>
    <name evidence="15" type="ORF">SMKI_13G3120</name>
</gene>
<name>A0AA35ISH3_SACMI</name>
<feature type="compositionally biased region" description="Polar residues" evidence="12">
    <location>
        <begin position="1358"/>
        <end position="1378"/>
    </location>
</feature>
<dbReference type="PROSITE" id="PS51192">
    <property type="entry name" value="HELICASE_ATP_BIND_1"/>
    <property type="match status" value="1"/>
</dbReference>
<dbReference type="SMART" id="SM00487">
    <property type="entry name" value="DEXDc"/>
    <property type="match status" value="1"/>
</dbReference>
<comment type="similarity">
    <text evidence="2">Belongs to the helicase family. RecQ subfamily.</text>
</comment>
<dbReference type="InterPro" id="IPR027417">
    <property type="entry name" value="P-loop_NTPase"/>
</dbReference>
<evidence type="ECO:0000313" key="15">
    <source>
        <dbReference type="EMBL" id="CAI4035661.1"/>
    </source>
</evidence>
<evidence type="ECO:0000256" key="11">
    <source>
        <dbReference type="ARBA" id="ARBA00034808"/>
    </source>
</evidence>
<feature type="compositionally biased region" description="Basic and acidic residues" evidence="12">
    <location>
        <begin position="616"/>
        <end position="627"/>
    </location>
</feature>
<dbReference type="GO" id="GO:0003677">
    <property type="term" value="F:DNA binding"/>
    <property type="evidence" value="ECO:0007669"/>
    <property type="project" value="UniProtKB-KW"/>
</dbReference>
<dbReference type="GO" id="GO:0016787">
    <property type="term" value="F:hydrolase activity"/>
    <property type="evidence" value="ECO:0007669"/>
    <property type="project" value="UniProtKB-KW"/>
</dbReference>
<dbReference type="InterPro" id="IPR010997">
    <property type="entry name" value="HRDC-like_sf"/>
</dbReference>
<keyword evidence="16" id="KW-1185">Reference proteome</keyword>
<sequence length="1443" mass="164071">MVTKPSHNLRREHKWLKETTTLQEDRDFVFQAIQKHVSNKRLKTNSPPATPSRDGCGIEATNLLVSIPTSGSINIATKQPEGTQTLSNDTEWLSYPATSNQYTDVPMVDIPASTSIASNPRTPSDSKFHNSGTYRPPIASSFVENNSSRNLDCKNNNKTANDSKLIEKNLRRELLQLQDSLIAALKEQSKLLLQKCNLIESTSLSEDAKRLQLSRDIRPQLSNISIRIGFLESEITKAKKGRMPKVPNKDHSQFPSQDDNIISSILPSPLENNVSFRNPNLTNDAAATTTTTLTTGGAKDVTTNNSNRNTNRDGSNDDLIQVLDDEDDIDYDPPSILQEEAPNTSTSPRLNMTSEEKEELAERRTMRLRQPVNYRIPERDDPFDYIMGKSLKDDYLDAEREEDELTMEAEEDAHSSYMTTRDEEKEENDMLNQSDFDFVVNDGFDPTQDTEYHENLDVSVNIQENPQEDDTRSTITLSQNKNVQVILSSPTTESDLASFRKTTGAEHIDLLDDDLEKDAILDDSMSLSFGHQRLPMSHSDIELIDSEKESGNYDEDNNNNNLEYLSDSDLEKFDEERENRTQVADIHELDNDLKIITERKLMDENNHRSPSWSPIIKREKSDVSQKGEDDDFDDDFSLSDIVSKSNIPSKTSGKNYPWSDEVLYRLHEIFKLPGFRPNQLEAVNATLQGRDVFVLMPTGGGKSLCYQLPAVVKSGKTFGTTIVISPLISLMQDQVEHLLNKNIKASMFSSRGTAEQRRQTFNLFINGLLDLVYISPEMISASEQCKRAISRLYTDGKLARIVVDEAHCVSNWGHDFRPDYKELKFFKREYPDIPMIALTATASEQVRMDIIHNLELKEPVFLKQSFNRTNLYYEVNKKTKNTIFEICDSVKSRFKNQTGIIYCHSKKSCEQTSAQMQKNGIKCAYYHAGMEPDERLSVQKAWQANEIQVICATVAFGMGIDKPDVRFVYHFTVPRTLEGYYQETGRAGRDGKYSYCITYFSFRDIRTMQTMIQKDKNLDRENKEKHLNKLQQVMAYCDNVTDCRRKLVLSYFNEDFDSKLCRKNCDNCRNSANVINEERDVTEPAKKIVKLVENIQNERVTIIYCQDIFKGSRSSKIVQANHDTLEEHGLGKSMQKSEIERIFFHLITIRVLQEYSIMNNSGFASSYVKVGPNARKLLTGKMEIKMQFTISAPNSRPSTSSSHQLNGENIPAIAQRSTTMGGSVAANAPRFISAKEHLRSYTYSSSTMEASHPISLKNTNELRSTQELDNLRTTYECLRELSLNLGNKMIPPVGNFMPDCILKKMATILPMNDSAFATLGVVEDKYRRRFKYFKATIADLSKKRSSTDHEKYNTLFNEESVNGASDNSNDIAQSTGTRSRFFGANPKEAKENEEIINQIRESQLPKNSSNSKSTTRAINKSMKKSAAGRRGFRNYRGHHRGRK</sequence>
<evidence type="ECO:0000256" key="8">
    <source>
        <dbReference type="ARBA" id="ARBA00023235"/>
    </source>
</evidence>
<dbReference type="Pfam" id="PF00270">
    <property type="entry name" value="DEAD"/>
    <property type="match status" value="1"/>
</dbReference>
<evidence type="ECO:0000259" key="13">
    <source>
        <dbReference type="PROSITE" id="PS51192"/>
    </source>
</evidence>
<evidence type="ECO:0000313" key="16">
    <source>
        <dbReference type="Proteomes" id="UP001161438"/>
    </source>
</evidence>
<dbReference type="Pfam" id="PF00271">
    <property type="entry name" value="Helicase_C"/>
    <property type="match status" value="1"/>
</dbReference>
<keyword evidence="3" id="KW-0547">Nucleotide-binding</keyword>
<comment type="catalytic activity">
    <reaction evidence="10">
        <text>Couples ATP hydrolysis with the unwinding of duplex DNA by translocating in the 3'-5' direction.</text>
        <dbReference type="EC" id="5.6.2.4"/>
    </reaction>
</comment>
<dbReference type="Pfam" id="PF09382">
    <property type="entry name" value="RQC"/>
    <property type="match status" value="1"/>
</dbReference>
<evidence type="ECO:0000256" key="7">
    <source>
        <dbReference type="ARBA" id="ARBA00023125"/>
    </source>
</evidence>
<dbReference type="Pfam" id="PF11408">
    <property type="entry name" value="Helicase_Sgs1"/>
    <property type="match status" value="1"/>
</dbReference>
<dbReference type="GO" id="GO:0009378">
    <property type="term" value="F:four-way junction helicase activity"/>
    <property type="evidence" value="ECO:0007669"/>
    <property type="project" value="TreeGrafter"/>
</dbReference>
<feature type="domain" description="Helicase ATP-binding" evidence="13">
    <location>
        <begin position="683"/>
        <end position="860"/>
    </location>
</feature>
<keyword evidence="9" id="KW-0539">Nucleus</keyword>
<dbReference type="Gene3D" id="3.40.50.300">
    <property type="entry name" value="P-loop containing nucleotide triphosphate hydrolases"/>
    <property type="match status" value="2"/>
</dbReference>
<evidence type="ECO:0000256" key="10">
    <source>
        <dbReference type="ARBA" id="ARBA00034617"/>
    </source>
</evidence>
<dbReference type="PANTHER" id="PTHR13710">
    <property type="entry name" value="DNA HELICASE RECQ FAMILY MEMBER"/>
    <property type="match status" value="1"/>
</dbReference>
<dbReference type="PANTHER" id="PTHR13710:SF153">
    <property type="entry name" value="RECQ-LIKE DNA HELICASE BLM"/>
    <property type="match status" value="1"/>
</dbReference>
<dbReference type="GO" id="GO:0006312">
    <property type="term" value="P:mitotic recombination"/>
    <property type="evidence" value="ECO:0007669"/>
    <property type="project" value="UniProtKB-ARBA"/>
</dbReference>
<evidence type="ECO:0000256" key="4">
    <source>
        <dbReference type="ARBA" id="ARBA00022801"/>
    </source>
</evidence>
<dbReference type="GO" id="GO:0043138">
    <property type="term" value="F:3'-5' DNA helicase activity"/>
    <property type="evidence" value="ECO:0007669"/>
    <property type="project" value="UniProtKB-EC"/>
</dbReference>
<dbReference type="SUPFAM" id="SSF52540">
    <property type="entry name" value="P-loop containing nucleoside triphosphate hydrolases"/>
    <property type="match status" value="2"/>
</dbReference>
<evidence type="ECO:0000256" key="12">
    <source>
        <dbReference type="SAM" id="MobiDB-lite"/>
    </source>
</evidence>
<feature type="compositionally biased region" description="Polar residues" evidence="12">
    <location>
        <begin position="341"/>
        <end position="353"/>
    </location>
</feature>
<keyword evidence="5" id="KW-0347">Helicase</keyword>
<feature type="region of interest" description="Disordered" evidence="12">
    <location>
        <begin position="605"/>
        <end position="632"/>
    </location>
</feature>
<dbReference type="InterPro" id="IPR002464">
    <property type="entry name" value="DNA/RNA_helicase_DEAH_CS"/>
</dbReference>
<keyword evidence="4" id="KW-0378">Hydrolase</keyword>
<dbReference type="InterPro" id="IPR004589">
    <property type="entry name" value="DNA_helicase_ATP-dep_RecQ"/>
</dbReference>
<dbReference type="GO" id="GO:0031422">
    <property type="term" value="C:RecQ family helicase-topoisomerase III complex"/>
    <property type="evidence" value="ECO:0007669"/>
    <property type="project" value="UniProtKB-ARBA"/>
</dbReference>
<dbReference type="CDD" id="cd17920">
    <property type="entry name" value="DEXHc_RecQ"/>
    <property type="match status" value="1"/>
</dbReference>
<dbReference type="SMART" id="SM00490">
    <property type="entry name" value="HELICc"/>
    <property type="match status" value="1"/>
</dbReference>
<dbReference type="Gene3D" id="1.10.10.10">
    <property type="entry name" value="Winged helix-like DNA-binding domain superfamily/Winged helix DNA-binding domain"/>
    <property type="match status" value="1"/>
</dbReference>
<feature type="region of interest" description="Disordered" evidence="12">
    <location>
        <begin position="239"/>
        <end position="258"/>
    </location>
</feature>
<feature type="region of interest" description="Disordered" evidence="12">
    <location>
        <begin position="290"/>
        <end position="356"/>
    </location>
</feature>
<comment type="subcellular location">
    <subcellularLocation>
        <location evidence="1">Nucleus</location>
    </subcellularLocation>
</comment>
<protein>
    <recommendedName>
        <fullName evidence="11">DNA 3'-5' helicase</fullName>
        <ecNumber evidence="11">5.6.2.4</ecNumber>
    </recommendedName>
</protein>
<dbReference type="NCBIfam" id="TIGR00614">
    <property type="entry name" value="recQ_fam"/>
    <property type="match status" value="1"/>
</dbReference>
<feature type="compositionally biased region" description="Polar residues" evidence="12">
    <location>
        <begin position="1399"/>
        <end position="1418"/>
    </location>
</feature>
<keyword evidence="6" id="KW-0067">ATP-binding</keyword>
<dbReference type="GO" id="GO:0005634">
    <property type="term" value="C:nucleus"/>
    <property type="evidence" value="ECO:0007669"/>
    <property type="project" value="UniProtKB-SubCell"/>
</dbReference>
<evidence type="ECO:0000256" key="5">
    <source>
        <dbReference type="ARBA" id="ARBA00022806"/>
    </source>
</evidence>
<evidence type="ECO:0000256" key="3">
    <source>
        <dbReference type="ARBA" id="ARBA00022741"/>
    </source>
</evidence>
<evidence type="ECO:0000259" key="14">
    <source>
        <dbReference type="PROSITE" id="PS51194"/>
    </source>
</evidence>
<evidence type="ECO:0000256" key="2">
    <source>
        <dbReference type="ARBA" id="ARBA00005446"/>
    </source>
</evidence>
<dbReference type="FunFam" id="1.10.10.10:FF:000668">
    <property type="entry name" value="ATP-dependent DNA helicase"/>
    <property type="match status" value="1"/>
</dbReference>
<dbReference type="PROSITE" id="PS51194">
    <property type="entry name" value="HELICASE_CTER"/>
    <property type="match status" value="1"/>
</dbReference>
<dbReference type="InterPro" id="IPR011545">
    <property type="entry name" value="DEAD/DEAH_box_helicase_dom"/>
</dbReference>
<dbReference type="Pfam" id="PF16124">
    <property type="entry name" value="RecQ_Zn_bind"/>
    <property type="match status" value="1"/>
</dbReference>
<dbReference type="EC" id="5.6.2.4" evidence="11"/>
<dbReference type="InterPro" id="IPR036388">
    <property type="entry name" value="WH-like_DNA-bd_sf"/>
</dbReference>
<dbReference type="InterPro" id="IPR001650">
    <property type="entry name" value="Helicase_C-like"/>
</dbReference>
<dbReference type="InterPro" id="IPR032284">
    <property type="entry name" value="RecQ_Zn-bd"/>
</dbReference>
<dbReference type="RefSeq" id="XP_056078781.1">
    <property type="nucleotide sequence ID" value="XM_056224910.1"/>
</dbReference>
<dbReference type="FunFam" id="3.40.50.300:FF:000340">
    <property type="entry name" value="Bloom syndrome, RecQ helicase"/>
    <property type="match status" value="1"/>
</dbReference>
<dbReference type="FunFam" id="3.40.50.300:FF:000296">
    <property type="entry name" value="ATP-dependent DNA helicase RecQ"/>
    <property type="match status" value="1"/>
</dbReference>
<dbReference type="GO" id="GO:0006260">
    <property type="term" value="P:DNA replication"/>
    <property type="evidence" value="ECO:0007669"/>
    <property type="project" value="InterPro"/>
</dbReference>
<dbReference type="GO" id="GO:0031573">
    <property type="term" value="P:mitotic intra-S DNA damage checkpoint signaling"/>
    <property type="evidence" value="ECO:0007669"/>
    <property type="project" value="UniProtKB-ARBA"/>
</dbReference>
<dbReference type="EMBL" id="OX365769">
    <property type="protein sequence ID" value="CAI4035661.1"/>
    <property type="molecule type" value="Genomic_DNA"/>
</dbReference>
<dbReference type="GO" id="GO:0000724">
    <property type="term" value="P:double-strand break repair via homologous recombination"/>
    <property type="evidence" value="ECO:0007669"/>
    <property type="project" value="TreeGrafter"/>
</dbReference>